<evidence type="ECO:0000259" key="14">
    <source>
        <dbReference type="PROSITE" id="PS51189"/>
    </source>
</evidence>
<dbReference type="InterPro" id="IPR014009">
    <property type="entry name" value="PIK_FAT"/>
</dbReference>
<dbReference type="InterPro" id="IPR011009">
    <property type="entry name" value="Kinase-like_dom_sf"/>
</dbReference>
<reference evidence="16 17" key="1">
    <citation type="submission" date="2015-04" db="EMBL/GenBank/DDBJ databases">
        <title>Complete genome sequence of Schizopora paradoxa KUC8140, a cosmopolitan wood degrader in East Asia.</title>
        <authorList>
            <consortium name="DOE Joint Genome Institute"/>
            <person name="Min B."/>
            <person name="Park H."/>
            <person name="Jang Y."/>
            <person name="Kim J.-J."/>
            <person name="Kim K.H."/>
            <person name="Pangilinan J."/>
            <person name="Lipzen A."/>
            <person name="Riley R."/>
            <person name="Grigoriev I.V."/>
            <person name="Spatafora J.W."/>
            <person name="Choi I.-G."/>
        </authorList>
    </citation>
    <scope>NUCLEOTIDE SEQUENCE [LARGE SCALE GENOMIC DNA]</scope>
    <source>
        <strain evidence="16 17">KUC8140</strain>
    </source>
</reference>
<dbReference type="SMART" id="SM00146">
    <property type="entry name" value="PI3Kc"/>
    <property type="match status" value="1"/>
</dbReference>
<dbReference type="PROSITE" id="PS51189">
    <property type="entry name" value="FAT"/>
    <property type="match status" value="1"/>
</dbReference>
<dbReference type="EMBL" id="KQ085895">
    <property type="protein sequence ID" value="KLO18336.1"/>
    <property type="molecule type" value="Genomic_DNA"/>
</dbReference>
<dbReference type="Gene3D" id="3.30.1010.10">
    <property type="entry name" value="Phosphatidylinositol 3-kinase Catalytic Subunit, Chain A, domain 4"/>
    <property type="match status" value="1"/>
</dbReference>
<dbReference type="GO" id="GO:0004674">
    <property type="term" value="F:protein serine/threonine kinase activity"/>
    <property type="evidence" value="ECO:0007669"/>
    <property type="project" value="UniProtKB-KW"/>
</dbReference>
<dbReference type="FunFam" id="1.20.120.150:FF:000001">
    <property type="entry name" value="Serine/threonine-protein kinase TOR"/>
    <property type="match status" value="1"/>
</dbReference>
<dbReference type="InterPro" id="IPR018936">
    <property type="entry name" value="PI3/4_kinase_CS"/>
</dbReference>
<dbReference type="SMART" id="SM01343">
    <property type="entry name" value="FATC"/>
    <property type="match status" value="1"/>
</dbReference>
<dbReference type="Pfam" id="PF02260">
    <property type="entry name" value="FATC"/>
    <property type="match status" value="1"/>
</dbReference>
<evidence type="ECO:0000256" key="1">
    <source>
        <dbReference type="ARBA" id="ARBA00011031"/>
    </source>
</evidence>
<keyword evidence="2 11" id="KW-0723">Serine/threonine-protein kinase</keyword>
<dbReference type="GO" id="GO:0005737">
    <property type="term" value="C:cytoplasm"/>
    <property type="evidence" value="ECO:0007669"/>
    <property type="project" value="TreeGrafter"/>
</dbReference>
<dbReference type="InterPro" id="IPR016024">
    <property type="entry name" value="ARM-type_fold"/>
</dbReference>
<evidence type="ECO:0000256" key="4">
    <source>
        <dbReference type="ARBA" id="ARBA00022737"/>
    </source>
</evidence>
<dbReference type="GO" id="GO:0044877">
    <property type="term" value="F:protein-containing complex binding"/>
    <property type="evidence" value="ECO:0007669"/>
    <property type="project" value="InterPro"/>
</dbReference>
<keyword evidence="5 11" id="KW-0547">Nucleotide-binding</keyword>
<dbReference type="GO" id="GO:0038202">
    <property type="term" value="P:TORC1 signaling"/>
    <property type="evidence" value="ECO:0007669"/>
    <property type="project" value="TreeGrafter"/>
</dbReference>
<comment type="catalytic activity">
    <reaction evidence="9 11">
        <text>L-threonyl-[protein] + ATP = O-phospho-L-threonyl-[protein] + ADP + H(+)</text>
        <dbReference type="Rhea" id="RHEA:46608"/>
        <dbReference type="Rhea" id="RHEA-COMP:11060"/>
        <dbReference type="Rhea" id="RHEA-COMP:11605"/>
        <dbReference type="ChEBI" id="CHEBI:15378"/>
        <dbReference type="ChEBI" id="CHEBI:30013"/>
        <dbReference type="ChEBI" id="CHEBI:30616"/>
        <dbReference type="ChEBI" id="CHEBI:61977"/>
        <dbReference type="ChEBI" id="CHEBI:456216"/>
        <dbReference type="EC" id="2.7.11.1"/>
    </reaction>
</comment>
<dbReference type="PROSITE" id="PS00916">
    <property type="entry name" value="PI3_4_KINASE_2"/>
    <property type="match status" value="1"/>
</dbReference>
<evidence type="ECO:0000256" key="9">
    <source>
        <dbReference type="ARBA" id="ARBA00047899"/>
    </source>
</evidence>
<dbReference type="InterPro" id="IPR003151">
    <property type="entry name" value="PIK-rel_kinase_FAT"/>
</dbReference>
<dbReference type="Proteomes" id="UP000053477">
    <property type="component" value="Unassembled WGS sequence"/>
</dbReference>
<dbReference type="PROSITE" id="PS51190">
    <property type="entry name" value="FATC"/>
    <property type="match status" value="1"/>
</dbReference>
<feature type="domain" description="PI3K/PI4K catalytic" evidence="13">
    <location>
        <begin position="1960"/>
        <end position="2271"/>
    </location>
</feature>
<dbReference type="PANTHER" id="PTHR11139">
    <property type="entry name" value="ATAXIA TELANGIECTASIA MUTATED ATM -RELATED"/>
    <property type="match status" value="1"/>
</dbReference>
<dbReference type="SUPFAM" id="SSF56112">
    <property type="entry name" value="Protein kinase-like (PK-like)"/>
    <property type="match status" value="1"/>
</dbReference>
<evidence type="ECO:0000256" key="12">
    <source>
        <dbReference type="SAM" id="MobiDB-lite"/>
    </source>
</evidence>
<dbReference type="Pfam" id="PF08771">
    <property type="entry name" value="FRB_dom"/>
    <property type="match status" value="1"/>
</dbReference>
<dbReference type="SMART" id="SM01345">
    <property type="entry name" value="Rapamycin_bind"/>
    <property type="match status" value="1"/>
</dbReference>
<dbReference type="Gene3D" id="1.10.1070.11">
    <property type="entry name" value="Phosphatidylinositol 3-/4-kinase, catalytic domain"/>
    <property type="match status" value="1"/>
</dbReference>
<evidence type="ECO:0000256" key="5">
    <source>
        <dbReference type="ARBA" id="ARBA00022741"/>
    </source>
</evidence>
<dbReference type="GO" id="GO:0106310">
    <property type="term" value="F:protein serine kinase activity"/>
    <property type="evidence" value="ECO:0007669"/>
    <property type="project" value="RHEA"/>
</dbReference>
<dbReference type="Pfam" id="PF00454">
    <property type="entry name" value="PI3_PI4_kinase"/>
    <property type="match status" value="1"/>
</dbReference>
<feature type="compositionally biased region" description="Basic and acidic residues" evidence="12">
    <location>
        <begin position="2290"/>
        <end position="2299"/>
    </location>
</feature>
<dbReference type="InterPro" id="IPR000403">
    <property type="entry name" value="PI3/4_kinase_cat_dom"/>
</dbReference>
<dbReference type="GO" id="GO:0031931">
    <property type="term" value="C:TORC1 complex"/>
    <property type="evidence" value="ECO:0007669"/>
    <property type="project" value="TreeGrafter"/>
</dbReference>
<evidence type="ECO:0000313" key="17">
    <source>
        <dbReference type="Proteomes" id="UP000053477"/>
    </source>
</evidence>
<dbReference type="SUPFAM" id="SSF47212">
    <property type="entry name" value="FKBP12-rapamycin-binding domain of FKBP-rapamycin-associated protein (FRAP)"/>
    <property type="match status" value="1"/>
</dbReference>
<dbReference type="InterPro" id="IPR036738">
    <property type="entry name" value="FRB_sf"/>
</dbReference>
<dbReference type="PANTHER" id="PTHR11139:SF9">
    <property type="entry name" value="SERINE_THREONINE-PROTEIN KINASE MTOR"/>
    <property type="match status" value="1"/>
</dbReference>
<keyword evidence="6 11" id="KW-0418">Kinase</keyword>
<evidence type="ECO:0000259" key="13">
    <source>
        <dbReference type="PROSITE" id="PS50290"/>
    </source>
</evidence>
<protein>
    <recommendedName>
        <fullName evidence="11">Serine/threonine-protein kinase TOR</fullName>
        <ecNumber evidence="11">2.7.11.1</ecNumber>
    </recommendedName>
</protein>
<dbReference type="Gene3D" id="1.25.10.10">
    <property type="entry name" value="Leucine-rich Repeat Variant"/>
    <property type="match status" value="3"/>
</dbReference>
<evidence type="ECO:0000256" key="11">
    <source>
        <dbReference type="RuleBase" id="RU364109"/>
    </source>
</evidence>
<dbReference type="FunFam" id="1.10.1070.11:FF:000029">
    <property type="entry name" value="Serine/threonine-protein kinase TOR"/>
    <property type="match status" value="1"/>
</dbReference>
<keyword evidence="17" id="KW-1185">Reference proteome</keyword>
<dbReference type="EC" id="2.7.11.1" evidence="11"/>
<dbReference type="SUPFAM" id="SSF48371">
    <property type="entry name" value="ARM repeat"/>
    <property type="match status" value="2"/>
</dbReference>
<accession>A0A0H2SMJ4</accession>
<dbReference type="FunFam" id="1.25.10.10:FF:000371">
    <property type="entry name" value="Serine/threonine-protein kinase TOR"/>
    <property type="match status" value="1"/>
</dbReference>
<proteinExistence type="inferred from homology"/>
<evidence type="ECO:0000256" key="10">
    <source>
        <dbReference type="ARBA" id="ARBA00048679"/>
    </source>
</evidence>
<keyword evidence="7 11" id="KW-0067">ATP-binding</keyword>
<evidence type="ECO:0000313" key="16">
    <source>
        <dbReference type="EMBL" id="KLO18336.1"/>
    </source>
</evidence>
<comment type="similarity">
    <text evidence="1 11">Belongs to the PI3/PI4-kinase family.</text>
</comment>
<dbReference type="GO" id="GO:0005634">
    <property type="term" value="C:nucleus"/>
    <property type="evidence" value="ECO:0007669"/>
    <property type="project" value="TreeGrafter"/>
</dbReference>
<dbReference type="InterPro" id="IPR024585">
    <property type="entry name" value="mTOR_dom"/>
</dbReference>
<dbReference type="PROSITE" id="PS50290">
    <property type="entry name" value="PI3_4_KINASE_3"/>
    <property type="match status" value="1"/>
</dbReference>
<dbReference type="FunFam" id="3.30.1010.10:FF:000006">
    <property type="entry name" value="Serine/threonine-protein kinase TOR"/>
    <property type="match status" value="1"/>
</dbReference>
<dbReference type="GO" id="GO:0005886">
    <property type="term" value="C:plasma membrane"/>
    <property type="evidence" value="ECO:0007669"/>
    <property type="project" value="UniProtKB-ARBA"/>
</dbReference>
<evidence type="ECO:0000259" key="15">
    <source>
        <dbReference type="PROSITE" id="PS51190"/>
    </source>
</evidence>
<evidence type="ECO:0000256" key="3">
    <source>
        <dbReference type="ARBA" id="ARBA00022679"/>
    </source>
</evidence>
<dbReference type="FunCoup" id="A0A0H2SMJ4">
    <property type="interactions" value="575"/>
</dbReference>
<dbReference type="InterPro" id="IPR050517">
    <property type="entry name" value="DDR_Repair_Kinase"/>
</dbReference>
<evidence type="ECO:0000256" key="8">
    <source>
        <dbReference type="ARBA" id="ARBA00023306"/>
    </source>
</evidence>
<dbReference type="InterPro" id="IPR026683">
    <property type="entry name" value="TOR_cat"/>
</dbReference>
<feature type="region of interest" description="Disordered" evidence="12">
    <location>
        <begin position="2271"/>
        <end position="2312"/>
    </location>
</feature>
<sequence>MASLDLSAQAEALDPIFTGLKSRNAETRAQFAEELGKHVQNLVRELSSDAVQKLWEANISKRLVHLVNAQSSTEKHGGLLAIDRLTGLEEDEGLDPKRNLPRFYNYVKTVFPNTDASIMEFAAKILGKIVKGGGSQFGEAFMEYEVPGSIQLLQSDKAEGRYAGILVLKELASCNATNFFPHAPLVLEKLLTPLRDTRPQIREAAADLLATCLDIVQIRDKQSVNPVLNKILQEGHNGLKSQSNTVEVVHGSLLACRELFKHAGMFMKDPYFETAEMILRHRNHRDPLIRKAVVSLIPVLAEYDNQKFSENFLHRAMGHLLEQLMKPTERSSAFIAIGEVSKSVGSEIKKFLEPVMEQIKLGLQQRGKKNATSEEPMFECLALLASAVGPNLTKLLHDVLDLIFEGQLTETLVAALVAIARNIPPLLRTIQIRLLDMISIILSGQIYKPLGAPPQYARPDIKDSAPQNHYPKTPDQIRLALDTLGSFDFSGHVLNEFVRNCALPYLEDENSEIRKTAALTSCRLFVRDPICHQVSNHSIEIISDMLDKLLTVGIADPDSEIRRKVMEALDERFDKHLSQAENVRSIFKATNDEVFENRKVAIKLLGRLALHNPAYVMPSLRKALIQLMTELQFAAAIHAREECSQLLKLVIQNTQRLIKPYAVAMIVPLLDRANVANPTVAANIMDCIGELSVVASEDALSFVPGLMKIILAQLQEPIPIKRDAALRALGQVCSSTGYVIQPLVDYPELWPILHRIMKSETSATVRREVLRVLGILGAIDPYRRRSIQEEENSADISALATTTSLPISPSSSSSSDEYFQTVVINALLDILKDQSLNHVHHVVIESVMNIFKTQGLKCVSFLPQIIPAFTQGTKTARYQEYYLSSLAALVGIIKEHVRNYVHEIFLLIMSLWDNISVQQHLISLIEALGKALDAEFKPYLGEILPHMLRIFDGETASEKKSNAQMKVFDAFLTFGSNIEEYLLLIIPVILKASEREGSIAVRKRAIQCIEGLAKRVNVSDHASRIVHPLVRTLATTSNAELRFAVMDTLCALVLQMGRDFAIFIPTINQVLINNKIPNGKYNELITKLGRGERLSQDSSVTDSLRFDTAGALEVSAPAESTKLAVNQQHLKQAWDVSQVLTEDDWNRWLNRFAQELIKQSPSHALRACMSVVFEHSALALTLFNAAFLSCWTELYDQYQDDLVKSIELAISSESISKELAHKLLNLAEFMEHDDKKLLIEDRALGQYAMHVRAFAKALHYKELEFFAETSPSATLIEELIQINTNLQQSDAAFGILTVAKEQYDVSKHEEWYERLHRWKDALAVYEKRTRNDPHNPEVIMGTIRCLHALGEWARLAHCVEEYWAKATDFERREIAVMGAAATWSLSEWDSMDFYIAAMSNDAPDRSFFKAILAVHKSHFKRAEKEIARARDFLIPELTGDVRESYTRTYNVMIRAQMLSELEEIIQYKQYADQPERQESMKRMWMKRLHGCQPEVEHWQRILQVRSLVLRPGEDGSMWIKFANLCRKADRMVLADKAINSLLESPYAPNTQAPPSVVYAQLKYMWAQSTEVEERNKALAYLRTFTSELASDFQVESNAIGKEKRDEMGRLLARCYFKQGQWQEALQGQWSLDAARAIISSYHLATQYDRSWYKAWHIWALVNFEVVEQLENHERVEEKKILPLHVRQAIDGFFRSISLHNENSLQDTLRLLTLWFKFGSYDEISNAMADGFSKVDVDTWLDVIPQIIARIQTPSTHIRQNIDSLLNEVGKHHPQALVYPLTVASKSSSQSRKNAALNIMDRMRDHSVAIVEQALLVSQELIRVAILWHEMWHEGLEEASRLYYTDKNAEGMIAVLERLHDMIEEGPKTIRETTFTQVFGRDLREAREYCRRYRTYNDEKELDKAWDIYYSVFKKVEKQMPQLTTLDLQYVSPELLRARNLELAVPGTYASGKEVIYIRSFASKLSVISSKQRPRRLTIKGTNGVDYNYLLKGHEDLRQDERVMQLFSLVNTLLSIDVASFKRRLHIQRYSVIPIAPNVGLLGWVKDSDTLHVLVRDYRESRKILLNIEYRLMLQMAPDYENLTLLQKVEVFEYALDNTTGQDLYRVLWLKSASSEHWLERRATYTRSLAVNSIVGHILGLGDRHPSNVLLERHTGKVVHIDFGDCFEVAMLREKFPEKIPFRLTRMLTHAMEVSGIQGSFKNTCEISMRVLRANKESLMAVLEAFVYDPLINWRLLQVEIDNRARMNGEFDNVIRTFSSCLKCRGRTDSERPEQFARKAAGNPQGPNRKLKTDENDIFKEGPANPGAPGGMKQEVRNERAIAVINRVKQKLTGRDFNPDVELKVDQQVEKLIQAATSLENLCQCFSGWCAFW</sequence>
<dbReference type="InParanoid" id="A0A0H2SMJ4"/>
<organism evidence="16 17">
    <name type="scientific">Schizopora paradoxa</name>
    <dbReference type="NCBI Taxonomy" id="27342"/>
    <lineage>
        <taxon>Eukaryota</taxon>
        <taxon>Fungi</taxon>
        <taxon>Dikarya</taxon>
        <taxon>Basidiomycota</taxon>
        <taxon>Agaricomycotina</taxon>
        <taxon>Agaricomycetes</taxon>
        <taxon>Hymenochaetales</taxon>
        <taxon>Schizoporaceae</taxon>
        <taxon>Schizopora</taxon>
    </lineage>
</organism>
<dbReference type="Pfam" id="PF11865">
    <property type="entry name" value="mTOR_dom"/>
    <property type="match status" value="1"/>
</dbReference>
<feature type="domain" description="FATC" evidence="15">
    <location>
        <begin position="2340"/>
        <end position="2372"/>
    </location>
</feature>
<dbReference type="GO" id="GO:0005524">
    <property type="term" value="F:ATP binding"/>
    <property type="evidence" value="ECO:0007669"/>
    <property type="project" value="UniProtKB-KW"/>
</dbReference>
<name>A0A0H2SMJ4_9AGAM</name>
<dbReference type="OrthoDB" id="381190at2759"/>
<dbReference type="PROSITE" id="PS00915">
    <property type="entry name" value="PI3_4_KINASE_1"/>
    <property type="match status" value="1"/>
</dbReference>
<evidence type="ECO:0000256" key="7">
    <source>
        <dbReference type="ARBA" id="ARBA00022840"/>
    </source>
</evidence>
<evidence type="ECO:0000256" key="6">
    <source>
        <dbReference type="ARBA" id="ARBA00022777"/>
    </source>
</evidence>
<comment type="catalytic activity">
    <reaction evidence="10">
        <text>L-seryl-[protein] + ATP = O-phospho-L-seryl-[protein] + ADP + H(+)</text>
        <dbReference type="Rhea" id="RHEA:17989"/>
        <dbReference type="Rhea" id="RHEA-COMP:9863"/>
        <dbReference type="Rhea" id="RHEA-COMP:11604"/>
        <dbReference type="ChEBI" id="CHEBI:15378"/>
        <dbReference type="ChEBI" id="CHEBI:29999"/>
        <dbReference type="ChEBI" id="CHEBI:30616"/>
        <dbReference type="ChEBI" id="CHEBI:83421"/>
        <dbReference type="ChEBI" id="CHEBI:456216"/>
        <dbReference type="EC" id="2.7.11.1"/>
    </reaction>
</comment>
<dbReference type="InterPro" id="IPR011989">
    <property type="entry name" value="ARM-like"/>
</dbReference>
<dbReference type="InterPro" id="IPR003152">
    <property type="entry name" value="FATC_dom"/>
</dbReference>
<gene>
    <name evidence="16" type="ORF">SCHPADRAFT_819916</name>
</gene>
<keyword evidence="8" id="KW-0131">Cell cycle</keyword>
<dbReference type="GO" id="GO:0016242">
    <property type="term" value="P:negative regulation of macroautophagy"/>
    <property type="evidence" value="ECO:0007669"/>
    <property type="project" value="TreeGrafter"/>
</dbReference>
<dbReference type="GO" id="GO:0031932">
    <property type="term" value="C:TORC2 complex"/>
    <property type="evidence" value="ECO:0007669"/>
    <property type="project" value="TreeGrafter"/>
</dbReference>
<dbReference type="SMART" id="SM01346">
    <property type="entry name" value="DUF3385"/>
    <property type="match status" value="1"/>
</dbReference>
<feature type="domain" description="FAT" evidence="14">
    <location>
        <begin position="1243"/>
        <end position="1786"/>
    </location>
</feature>
<dbReference type="STRING" id="27342.A0A0H2SMJ4"/>
<dbReference type="Gene3D" id="1.20.120.150">
    <property type="entry name" value="FKBP12-rapamycin binding domain"/>
    <property type="match status" value="1"/>
</dbReference>
<dbReference type="InterPro" id="IPR057564">
    <property type="entry name" value="HEAT_ATR"/>
</dbReference>
<keyword evidence="4" id="KW-0677">Repeat</keyword>
<dbReference type="InterPro" id="IPR036940">
    <property type="entry name" value="PI3/4_kinase_cat_sf"/>
</dbReference>
<keyword evidence="3 11" id="KW-0808">Transferase</keyword>
<dbReference type="InterPro" id="IPR009076">
    <property type="entry name" value="FRB_dom"/>
</dbReference>
<dbReference type="Pfam" id="PF23593">
    <property type="entry name" value="HEAT_ATR"/>
    <property type="match status" value="1"/>
</dbReference>
<dbReference type="Pfam" id="PF02259">
    <property type="entry name" value="FAT"/>
    <property type="match status" value="1"/>
</dbReference>
<evidence type="ECO:0000256" key="2">
    <source>
        <dbReference type="ARBA" id="ARBA00022527"/>
    </source>
</evidence>
<dbReference type="CDD" id="cd05169">
    <property type="entry name" value="PIKKc_TOR"/>
    <property type="match status" value="1"/>
</dbReference>